<feature type="transmembrane region" description="Helical" evidence="1">
    <location>
        <begin position="371"/>
        <end position="391"/>
    </location>
</feature>
<dbReference type="Proteomes" id="UP000325286">
    <property type="component" value="Chromosome"/>
</dbReference>
<feature type="transmembrane region" description="Helical" evidence="1">
    <location>
        <begin position="287"/>
        <end position="306"/>
    </location>
</feature>
<dbReference type="EMBL" id="CP042914">
    <property type="protein sequence ID" value="QEG38706.1"/>
    <property type="molecule type" value="Genomic_DNA"/>
</dbReference>
<gene>
    <name evidence="2" type="ORF">UC8_06640</name>
</gene>
<protein>
    <recommendedName>
        <fullName evidence="4">DUF819 domain-containing protein</fullName>
    </recommendedName>
</protein>
<feature type="transmembrane region" description="Helical" evidence="1">
    <location>
        <begin position="52"/>
        <end position="75"/>
    </location>
</feature>
<feature type="transmembrane region" description="Helical" evidence="1">
    <location>
        <begin position="345"/>
        <end position="366"/>
    </location>
</feature>
<evidence type="ECO:0000313" key="3">
    <source>
        <dbReference type="Proteomes" id="UP000325286"/>
    </source>
</evidence>
<dbReference type="OrthoDB" id="653763at2"/>
<feature type="transmembrane region" description="Helical" evidence="1">
    <location>
        <begin position="81"/>
        <end position="102"/>
    </location>
</feature>
<proteinExistence type="predicted"/>
<dbReference type="InterPro" id="IPR008537">
    <property type="entry name" value="DUF819"/>
</dbReference>
<keyword evidence="3" id="KW-1185">Reference proteome</keyword>
<accession>A0A5B9QNW5</accession>
<dbReference type="RefSeq" id="WP_068142786.1">
    <property type="nucleotide sequence ID" value="NZ_CP042914.1"/>
</dbReference>
<dbReference type="Pfam" id="PF05684">
    <property type="entry name" value="DUF819"/>
    <property type="match status" value="1"/>
</dbReference>
<feature type="transmembrane region" description="Helical" evidence="1">
    <location>
        <begin position="114"/>
        <end position="136"/>
    </location>
</feature>
<feature type="transmembrane region" description="Helical" evidence="1">
    <location>
        <begin position="397"/>
        <end position="418"/>
    </location>
</feature>
<dbReference type="PANTHER" id="PTHR34289:SF8">
    <property type="entry name" value="DUF819 DOMAIN-CONTAINING PROTEIN"/>
    <property type="match status" value="1"/>
</dbReference>
<keyword evidence="1" id="KW-0812">Transmembrane</keyword>
<reference evidence="2 3" key="1">
    <citation type="submission" date="2019-08" db="EMBL/GenBank/DDBJ databases">
        <title>Deep-cultivation of Planctomycetes and their phenomic and genomic characterization uncovers novel biology.</title>
        <authorList>
            <person name="Wiegand S."/>
            <person name="Jogler M."/>
            <person name="Boedeker C."/>
            <person name="Pinto D."/>
            <person name="Vollmers J."/>
            <person name="Rivas-Marin E."/>
            <person name="Kohn T."/>
            <person name="Peeters S.H."/>
            <person name="Heuer A."/>
            <person name="Rast P."/>
            <person name="Oberbeckmann S."/>
            <person name="Bunk B."/>
            <person name="Jeske O."/>
            <person name="Meyerdierks A."/>
            <person name="Storesund J.E."/>
            <person name="Kallscheuer N."/>
            <person name="Luecker S."/>
            <person name="Lage O.M."/>
            <person name="Pohl T."/>
            <person name="Merkel B.J."/>
            <person name="Hornburger P."/>
            <person name="Mueller R.-W."/>
            <person name="Bruemmer F."/>
            <person name="Labrenz M."/>
            <person name="Spormann A.M."/>
            <person name="Op den Camp H."/>
            <person name="Overmann J."/>
            <person name="Amann R."/>
            <person name="Jetten M.S.M."/>
            <person name="Mascher T."/>
            <person name="Medema M.H."/>
            <person name="Devos D.P."/>
            <person name="Kaster A.-K."/>
            <person name="Ovreas L."/>
            <person name="Rohde M."/>
            <person name="Galperin M.Y."/>
            <person name="Jogler C."/>
        </authorList>
    </citation>
    <scope>NUCLEOTIDE SEQUENCE [LARGE SCALE GENOMIC DNA]</scope>
    <source>
        <strain evidence="2 3">UC8</strain>
    </source>
</reference>
<organism evidence="2 3">
    <name type="scientific">Roseimaritima ulvae</name>
    <dbReference type="NCBI Taxonomy" id="980254"/>
    <lineage>
        <taxon>Bacteria</taxon>
        <taxon>Pseudomonadati</taxon>
        <taxon>Planctomycetota</taxon>
        <taxon>Planctomycetia</taxon>
        <taxon>Pirellulales</taxon>
        <taxon>Pirellulaceae</taxon>
        <taxon>Roseimaritima</taxon>
    </lineage>
</organism>
<evidence type="ECO:0000256" key="1">
    <source>
        <dbReference type="SAM" id="Phobius"/>
    </source>
</evidence>
<feature type="transmembrane region" description="Helical" evidence="1">
    <location>
        <begin position="246"/>
        <end position="264"/>
    </location>
</feature>
<feature type="transmembrane region" description="Helical" evidence="1">
    <location>
        <begin position="318"/>
        <end position="339"/>
    </location>
</feature>
<feature type="transmembrane region" description="Helical" evidence="1">
    <location>
        <begin position="20"/>
        <end position="40"/>
    </location>
</feature>
<name>A0A5B9QNW5_9BACT</name>
<dbReference type="AlphaFoldDB" id="A0A5B9QNW5"/>
<evidence type="ECO:0008006" key="4">
    <source>
        <dbReference type="Google" id="ProtNLM"/>
    </source>
</evidence>
<dbReference type="KEGG" id="rul:UC8_06640"/>
<feature type="transmembrane region" description="Helical" evidence="1">
    <location>
        <begin position="183"/>
        <end position="207"/>
    </location>
</feature>
<dbReference type="PANTHER" id="PTHR34289">
    <property type="entry name" value="PROTEIN, PUTATIVE (DUF819)-RELATED"/>
    <property type="match status" value="1"/>
</dbReference>
<keyword evidence="1" id="KW-1133">Transmembrane helix</keyword>
<keyword evidence="1" id="KW-0472">Membrane</keyword>
<sequence length="431" mass="46524">MNPELILAAVESTLHRSSPLITNDAVVFGMLMAILGFVFWSSSSDWSGFQRFYKIVPMLLMCYFLPSLLTLLGIVDPEVSQLYYVASRYLLPACLVLLTLSIDLREILRLGPKALIMFLTGTFGVVVGGPLAVLLVGSVRPDLVGGQDAEAVWRGLATVAGSWIGGGANQAAMEGIFQPSAELYSVMVSVDVIVAEVWMFFLLLGVGQSDRIDKWMKADASSIERLKEKLHQRQQAEQRIPTTTDYMRIGGVAFGTVAVCHFIADRLAPMIGESYPYLTNLSLDSSFFWLIILATTMGVVFSFTRVRNLEAVGASKVGTLFIFILVATIGLKMDVSALLRRPEMFVVGGVWMLIHVVLLVFVGWLIRAPYFFLAVGSKANIGGAASAPVVAGAFHPSLAPVGVLLAVVGYALGTYCAYGGAIMMRAVSQAG</sequence>
<evidence type="ECO:0000313" key="2">
    <source>
        <dbReference type="EMBL" id="QEG38706.1"/>
    </source>
</evidence>